<dbReference type="InterPro" id="IPR011006">
    <property type="entry name" value="CheY-like_superfamily"/>
</dbReference>
<protein>
    <recommendedName>
        <fullName evidence="9">DNA-binding response regulator</fullName>
    </recommendedName>
</protein>
<evidence type="ECO:0000259" key="6">
    <source>
        <dbReference type="PROSITE" id="PS50110"/>
    </source>
</evidence>
<evidence type="ECO:0000256" key="3">
    <source>
        <dbReference type="ARBA" id="ARBA00023163"/>
    </source>
</evidence>
<feature type="domain" description="Response regulatory" evidence="6">
    <location>
        <begin position="6"/>
        <end position="119"/>
    </location>
</feature>
<proteinExistence type="predicted"/>
<keyword evidence="4" id="KW-0597">Phosphoprotein</keyword>
<dbReference type="SUPFAM" id="SSF52172">
    <property type="entry name" value="CheY-like"/>
    <property type="match status" value="1"/>
</dbReference>
<dbReference type="Gene3D" id="3.40.50.2300">
    <property type="match status" value="1"/>
</dbReference>
<reference evidence="7 8" key="1">
    <citation type="journal article" date="2016" name="Nat. Commun.">
        <title>Thousands of microbial genomes shed light on interconnected biogeochemical processes in an aquifer system.</title>
        <authorList>
            <person name="Anantharaman K."/>
            <person name="Brown C.T."/>
            <person name="Hug L.A."/>
            <person name="Sharon I."/>
            <person name="Castelle C.J."/>
            <person name="Probst A.J."/>
            <person name="Thomas B.C."/>
            <person name="Singh A."/>
            <person name="Wilkins M.J."/>
            <person name="Karaoz U."/>
            <person name="Brodie E.L."/>
            <person name="Williams K.H."/>
            <person name="Hubbard S.S."/>
            <person name="Banfield J.F."/>
        </authorList>
    </citation>
    <scope>NUCLEOTIDE SEQUENCE [LARGE SCALE GENOMIC DNA]</scope>
</reference>
<evidence type="ECO:0000313" key="8">
    <source>
        <dbReference type="Proteomes" id="UP000177905"/>
    </source>
</evidence>
<evidence type="ECO:0000256" key="2">
    <source>
        <dbReference type="ARBA" id="ARBA00023125"/>
    </source>
</evidence>
<dbReference type="PANTHER" id="PTHR43280:SF28">
    <property type="entry name" value="HTH-TYPE TRANSCRIPTIONAL ACTIVATOR RHAS"/>
    <property type="match status" value="1"/>
</dbReference>
<dbReference type="GO" id="GO:0043565">
    <property type="term" value="F:sequence-specific DNA binding"/>
    <property type="evidence" value="ECO:0007669"/>
    <property type="project" value="InterPro"/>
</dbReference>
<dbReference type="InterPro" id="IPR001789">
    <property type="entry name" value="Sig_transdc_resp-reg_receiver"/>
</dbReference>
<gene>
    <name evidence="7" type="ORF">A2290_00305</name>
</gene>
<dbReference type="CDD" id="cd00156">
    <property type="entry name" value="REC"/>
    <property type="match status" value="1"/>
</dbReference>
<dbReference type="Proteomes" id="UP000177905">
    <property type="component" value="Unassembled WGS sequence"/>
</dbReference>
<keyword evidence="1" id="KW-0805">Transcription regulation</keyword>
<organism evidence="7 8">
    <name type="scientific">candidate division WOR-1 bacterium RIFOXYB2_FULL_36_35</name>
    <dbReference type="NCBI Taxonomy" id="1802578"/>
    <lineage>
        <taxon>Bacteria</taxon>
        <taxon>Bacillati</taxon>
        <taxon>Saganbacteria</taxon>
    </lineage>
</organism>
<dbReference type="SUPFAM" id="SSF46689">
    <property type="entry name" value="Homeodomain-like"/>
    <property type="match status" value="2"/>
</dbReference>
<keyword evidence="2" id="KW-0238">DNA-binding</keyword>
<dbReference type="PROSITE" id="PS00041">
    <property type="entry name" value="HTH_ARAC_FAMILY_1"/>
    <property type="match status" value="1"/>
</dbReference>
<dbReference type="GO" id="GO:0003700">
    <property type="term" value="F:DNA-binding transcription factor activity"/>
    <property type="evidence" value="ECO:0007669"/>
    <property type="project" value="InterPro"/>
</dbReference>
<dbReference type="GO" id="GO:0000160">
    <property type="term" value="P:phosphorelay signal transduction system"/>
    <property type="evidence" value="ECO:0007669"/>
    <property type="project" value="InterPro"/>
</dbReference>
<dbReference type="SMART" id="SM00342">
    <property type="entry name" value="HTH_ARAC"/>
    <property type="match status" value="1"/>
</dbReference>
<sequence>MILAYNILLVDDDYTFKEEFMECFDEYSFVDAKSGKEALEILRKPNQIDLVIMDVMMPGEKGTQVLKVIKKEFPKLPIIILTGFSSKDIAIDALKGRADEYIEKPVNVPQTKSLIRNFLVYKKGTFDISAVDVKSKIEKVKEYVLKNIDKKVTLEDAAKIVFFSPKYLSRIFYEIVGRGFNDFKLDLKIKEAKELLCNTGYSVEQISDKLGYLNSESFIRIFKKNVKQTPALFRKKIKKKVKIKA</sequence>
<dbReference type="PROSITE" id="PS50110">
    <property type="entry name" value="RESPONSE_REGULATORY"/>
    <property type="match status" value="1"/>
</dbReference>
<dbReference type="InterPro" id="IPR018062">
    <property type="entry name" value="HTH_AraC-typ_CS"/>
</dbReference>
<accession>A0A1F4S726</accession>
<dbReference type="AlphaFoldDB" id="A0A1F4S726"/>
<evidence type="ECO:0000256" key="1">
    <source>
        <dbReference type="ARBA" id="ARBA00023015"/>
    </source>
</evidence>
<dbReference type="InterPro" id="IPR018060">
    <property type="entry name" value="HTH_AraC"/>
</dbReference>
<dbReference type="Gene3D" id="1.10.10.60">
    <property type="entry name" value="Homeodomain-like"/>
    <property type="match status" value="2"/>
</dbReference>
<dbReference type="PANTHER" id="PTHR43280">
    <property type="entry name" value="ARAC-FAMILY TRANSCRIPTIONAL REGULATOR"/>
    <property type="match status" value="1"/>
</dbReference>
<keyword evidence="3" id="KW-0804">Transcription</keyword>
<evidence type="ECO:0000256" key="4">
    <source>
        <dbReference type="PROSITE-ProRule" id="PRU00169"/>
    </source>
</evidence>
<feature type="domain" description="HTH araC/xylS-type" evidence="5">
    <location>
        <begin position="138"/>
        <end position="236"/>
    </location>
</feature>
<comment type="caution">
    <text evidence="7">The sequence shown here is derived from an EMBL/GenBank/DDBJ whole genome shotgun (WGS) entry which is preliminary data.</text>
</comment>
<evidence type="ECO:0000259" key="5">
    <source>
        <dbReference type="PROSITE" id="PS01124"/>
    </source>
</evidence>
<dbReference type="PROSITE" id="PS01124">
    <property type="entry name" value="HTH_ARAC_FAMILY_2"/>
    <property type="match status" value="1"/>
</dbReference>
<dbReference type="Pfam" id="PF12833">
    <property type="entry name" value="HTH_18"/>
    <property type="match status" value="1"/>
</dbReference>
<dbReference type="Pfam" id="PF00072">
    <property type="entry name" value="Response_reg"/>
    <property type="match status" value="1"/>
</dbReference>
<feature type="modified residue" description="4-aspartylphosphate" evidence="4">
    <location>
        <position position="54"/>
    </location>
</feature>
<dbReference type="InterPro" id="IPR009057">
    <property type="entry name" value="Homeodomain-like_sf"/>
</dbReference>
<evidence type="ECO:0008006" key="9">
    <source>
        <dbReference type="Google" id="ProtNLM"/>
    </source>
</evidence>
<dbReference type="SMART" id="SM00448">
    <property type="entry name" value="REC"/>
    <property type="match status" value="1"/>
</dbReference>
<evidence type="ECO:0000313" key="7">
    <source>
        <dbReference type="EMBL" id="OGC16211.1"/>
    </source>
</evidence>
<dbReference type="EMBL" id="MEUA01000011">
    <property type="protein sequence ID" value="OGC16211.1"/>
    <property type="molecule type" value="Genomic_DNA"/>
</dbReference>
<name>A0A1F4S726_UNCSA</name>